<dbReference type="GO" id="GO:0005634">
    <property type="term" value="C:nucleus"/>
    <property type="evidence" value="ECO:0007669"/>
    <property type="project" value="UniProtKB-SubCell"/>
</dbReference>
<dbReference type="AlphaFoldDB" id="A0A5A8DH75"/>
<dbReference type="InterPro" id="IPR016068">
    <property type="entry name" value="Translin_N"/>
</dbReference>
<protein>
    <recommendedName>
        <fullName evidence="8">Translin</fullName>
    </recommendedName>
</protein>
<gene>
    <name evidence="6" type="ORF">FNF28_04197</name>
</gene>
<evidence type="ECO:0000256" key="2">
    <source>
        <dbReference type="ARBA" id="ARBA00004496"/>
    </source>
</evidence>
<name>A0A5A8DH75_CAFRO</name>
<proteinExistence type="inferred from homology"/>
<comment type="similarity">
    <text evidence="3">Belongs to the translin family.</text>
</comment>
<dbReference type="CDD" id="cd14820">
    <property type="entry name" value="TRAX"/>
    <property type="match status" value="1"/>
</dbReference>
<reference evidence="6 7" key="1">
    <citation type="submission" date="2019-07" db="EMBL/GenBank/DDBJ databases">
        <title>Genomes of Cafeteria roenbergensis.</title>
        <authorList>
            <person name="Fischer M.G."/>
            <person name="Hackl T."/>
            <person name="Roman M."/>
        </authorList>
    </citation>
    <scope>NUCLEOTIDE SEQUENCE [LARGE SCALE GENOMIC DNA]</scope>
    <source>
        <strain evidence="6 7">RCC970-E3</strain>
    </source>
</reference>
<keyword evidence="4" id="KW-0963">Cytoplasm</keyword>
<dbReference type="InterPro" id="IPR036081">
    <property type="entry name" value="Translin_sf"/>
</dbReference>
<evidence type="ECO:0000256" key="5">
    <source>
        <dbReference type="ARBA" id="ARBA00023242"/>
    </source>
</evidence>
<dbReference type="InterPro" id="IPR016069">
    <property type="entry name" value="Translin_C"/>
</dbReference>
<evidence type="ECO:0008006" key="8">
    <source>
        <dbReference type="Google" id="ProtNLM"/>
    </source>
</evidence>
<dbReference type="Pfam" id="PF01997">
    <property type="entry name" value="Translin"/>
    <property type="match status" value="1"/>
</dbReference>
<dbReference type="Proteomes" id="UP000324907">
    <property type="component" value="Unassembled WGS sequence"/>
</dbReference>
<dbReference type="PANTHER" id="PTHR10741">
    <property type="entry name" value="TRANSLIN AND TRANSLIN ASSOCIATED PROTEIN X"/>
    <property type="match status" value="1"/>
</dbReference>
<dbReference type="SUPFAM" id="SSF74784">
    <property type="entry name" value="Translin"/>
    <property type="match status" value="1"/>
</dbReference>
<dbReference type="EMBL" id="VLTL01000065">
    <property type="protein sequence ID" value="KAA0163540.1"/>
    <property type="molecule type" value="Genomic_DNA"/>
</dbReference>
<accession>A0A5A8DH75</accession>
<comment type="subcellular location">
    <subcellularLocation>
        <location evidence="2">Cytoplasm</location>
    </subcellularLocation>
    <subcellularLocation>
        <location evidence="1">Nucleus</location>
    </subcellularLocation>
</comment>
<dbReference type="Gene3D" id="1.20.58.190">
    <property type="entry name" value="Translin, domain 1"/>
    <property type="match status" value="1"/>
</dbReference>
<dbReference type="InterPro" id="IPR002848">
    <property type="entry name" value="Translin_fam"/>
</dbReference>
<evidence type="ECO:0000256" key="3">
    <source>
        <dbReference type="ARBA" id="ARBA00005902"/>
    </source>
</evidence>
<evidence type="ECO:0000256" key="4">
    <source>
        <dbReference type="ARBA" id="ARBA00022490"/>
    </source>
</evidence>
<keyword evidence="5" id="KW-0539">Nucleus</keyword>
<organism evidence="6 7">
    <name type="scientific">Cafeteria roenbergensis</name>
    <name type="common">Marine flagellate</name>
    <dbReference type="NCBI Taxonomy" id="33653"/>
    <lineage>
        <taxon>Eukaryota</taxon>
        <taxon>Sar</taxon>
        <taxon>Stramenopiles</taxon>
        <taxon>Bigyra</taxon>
        <taxon>Opalozoa</taxon>
        <taxon>Bicosoecida</taxon>
        <taxon>Cafeteriaceae</taxon>
        <taxon>Cafeteria</taxon>
    </lineage>
</organism>
<comment type="caution">
    <text evidence="6">The sequence shown here is derived from an EMBL/GenBank/DDBJ whole genome shotgun (WGS) entry which is preliminary data.</text>
</comment>
<evidence type="ECO:0000313" key="7">
    <source>
        <dbReference type="Proteomes" id="UP000324907"/>
    </source>
</evidence>
<evidence type="ECO:0000313" key="6">
    <source>
        <dbReference type="EMBL" id="KAA0163540.1"/>
    </source>
</evidence>
<sequence>MPAFEELRKEMEADDGTREVVIKRSRDVLKLSKTAIYCLHRGQTELATSNLAEARTIVEAELFPLADGKAQLRFGGALSGALEEYAEAVIFQGYLRDGRVPSPRSEGLAGVVNRDEYLGGVMDFVGEVTRTAVLAATRRDEEAVARAREAVDDVQLALMGFDFRNGQLRRKYDGIKYSLKKLEQVTYEMSLTKALGQFSMGSRDSCLCARGLV</sequence>
<dbReference type="GO" id="GO:0043565">
    <property type="term" value="F:sequence-specific DNA binding"/>
    <property type="evidence" value="ECO:0007669"/>
    <property type="project" value="InterPro"/>
</dbReference>
<evidence type="ECO:0000256" key="1">
    <source>
        <dbReference type="ARBA" id="ARBA00004123"/>
    </source>
</evidence>
<dbReference type="GO" id="GO:0005737">
    <property type="term" value="C:cytoplasm"/>
    <property type="evidence" value="ECO:0007669"/>
    <property type="project" value="UniProtKB-SubCell"/>
</dbReference>
<dbReference type="Gene3D" id="1.20.58.200">
    <property type="entry name" value="Translin, domain 2"/>
    <property type="match status" value="1"/>
</dbReference>